<dbReference type="Proteomes" id="UP001159428">
    <property type="component" value="Unassembled WGS sequence"/>
</dbReference>
<dbReference type="AlphaFoldDB" id="A0AAU9WIW6"/>
<keyword evidence="2" id="KW-1133">Transmembrane helix</keyword>
<sequence length="349" mass="41081">MNQTFAEEYAELITFVYYCSNISLTAVVFLFGTCFLWYRDRKYQKRKDDEEGRNHQRREWRKFAERMNDDYRNLRSNQTLENILKVKKTFEDLKVHSKVTGLDVLRYWLADDRHRNVWSESPQLRALREDLHRIFLQLNFCSSLIHLGEVPKNITEELRYVVEELGNVAKPFLTGDKLKVASTCLKHFGMPVKKEEEEEGGGVGGEEEEKKLYELVEGNIPYLDSLKFGDNDDRDSSTSSPPPPVDYSQSKFFFNVSMPDDKHNFLWELHDNLETGEYRTLLVRGFKERQAEPPPNLTDPIGDEDSDEVVLAKVLHEVRYYIHHLQNNRELWETAVNVGRLRQVHEEIT</sequence>
<evidence type="ECO:0000256" key="1">
    <source>
        <dbReference type="SAM" id="MobiDB-lite"/>
    </source>
</evidence>
<feature type="non-terminal residue" evidence="3">
    <location>
        <position position="349"/>
    </location>
</feature>
<keyword evidence="2" id="KW-0812">Transmembrane</keyword>
<gene>
    <name evidence="3" type="ORF">PMEA_00004712</name>
</gene>
<accession>A0AAU9WIW6</accession>
<evidence type="ECO:0000313" key="4">
    <source>
        <dbReference type="Proteomes" id="UP001159428"/>
    </source>
</evidence>
<evidence type="ECO:0000256" key="2">
    <source>
        <dbReference type="SAM" id="Phobius"/>
    </source>
</evidence>
<proteinExistence type="predicted"/>
<feature type="region of interest" description="Disordered" evidence="1">
    <location>
        <begin position="227"/>
        <end position="247"/>
    </location>
</feature>
<comment type="caution">
    <text evidence="3">The sequence shown here is derived from an EMBL/GenBank/DDBJ whole genome shotgun (WGS) entry which is preliminary data.</text>
</comment>
<feature type="transmembrane region" description="Helical" evidence="2">
    <location>
        <begin position="15"/>
        <end position="38"/>
    </location>
</feature>
<feature type="compositionally biased region" description="Basic and acidic residues" evidence="1">
    <location>
        <begin position="227"/>
        <end position="236"/>
    </location>
</feature>
<reference evidence="3 4" key="1">
    <citation type="submission" date="2022-05" db="EMBL/GenBank/DDBJ databases">
        <authorList>
            <consortium name="Genoscope - CEA"/>
            <person name="William W."/>
        </authorList>
    </citation>
    <scope>NUCLEOTIDE SEQUENCE [LARGE SCALE GENOMIC DNA]</scope>
</reference>
<protein>
    <submittedName>
        <fullName evidence="3">Uncharacterized protein</fullName>
    </submittedName>
</protein>
<organism evidence="3 4">
    <name type="scientific">Pocillopora meandrina</name>
    <dbReference type="NCBI Taxonomy" id="46732"/>
    <lineage>
        <taxon>Eukaryota</taxon>
        <taxon>Metazoa</taxon>
        <taxon>Cnidaria</taxon>
        <taxon>Anthozoa</taxon>
        <taxon>Hexacorallia</taxon>
        <taxon>Scleractinia</taxon>
        <taxon>Astrocoeniina</taxon>
        <taxon>Pocilloporidae</taxon>
        <taxon>Pocillopora</taxon>
    </lineage>
</organism>
<keyword evidence="2" id="KW-0472">Membrane</keyword>
<name>A0AAU9WIW6_9CNID</name>
<dbReference type="EMBL" id="CALNXJ010000013">
    <property type="protein sequence ID" value="CAH3112925.1"/>
    <property type="molecule type" value="Genomic_DNA"/>
</dbReference>
<keyword evidence="4" id="KW-1185">Reference proteome</keyword>
<evidence type="ECO:0000313" key="3">
    <source>
        <dbReference type="EMBL" id="CAH3112925.1"/>
    </source>
</evidence>